<evidence type="ECO:0000313" key="12">
    <source>
        <dbReference type="Proteomes" id="UP000324632"/>
    </source>
</evidence>
<comment type="similarity">
    <text evidence="2">Belongs to the ITIH family.</text>
</comment>
<evidence type="ECO:0000256" key="8">
    <source>
        <dbReference type="SAM" id="MobiDB-lite"/>
    </source>
</evidence>
<dbReference type="Pfam" id="PF08487">
    <property type="entry name" value="VIT"/>
    <property type="match status" value="1"/>
</dbReference>
<dbReference type="PROSITE" id="PS51468">
    <property type="entry name" value="VIT"/>
    <property type="match status" value="1"/>
</dbReference>
<dbReference type="PROSITE" id="PS50234">
    <property type="entry name" value="VWFA"/>
    <property type="match status" value="1"/>
</dbReference>
<evidence type="ECO:0000256" key="6">
    <source>
        <dbReference type="ARBA" id="ARBA00022900"/>
    </source>
</evidence>
<comment type="caution">
    <text evidence="11">The sequence shown here is derived from an EMBL/GenBank/DDBJ whole genome shotgun (WGS) entry which is preliminary data.</text>
</comment>
<dbReference type="InterPro" id="IPR036465">
    <property type="entry name" value="vWFA_dom_sf"/>
</dbReference>
<dbReference type="Proteomes" id="UP000324632">
    <property type="component" value="Chromosome 5"/>
</dbReference>
<evidence type="ECO:0000256" key="1">
    <source>
        <dbReference type="ARBA" id="ARBA00004613"/>
    </source>
</evidence>
<evidence type="ECO:0000256" key="5">
    <source>
        <dbReference type="ARBA" id="ARBA00022729"/>
    </source>
</evidence>
<protein>
    <submittedName>
        <fullName evidence="11">Inter-alpha-trypsin inhibitor heavy chain H5</fullName>
    </submittedName>
</protein>
<evidence type="ECO:0000259" key="10">
    <source>
        <dbReference type="PROSITE" id="PS51468"/>
    </source>
</evidence>
<proteinExistence type="inferred from homology"/>
<evidence type="ECO:0000256" key="3">
    <source>
        <dbReference type="ARBA" id="ARBA00022525"/>
    </source>
</evidence>
<dbReference type="GO" id="GO:0004867">
    <property type="term" value="F:serine-type endopeptidase inhibitor activity"/>
    <property type="evidence" value="ECO:0007669"/>
    <property type="project" value="UniProtKB-KW"/>
</dbReference>
<keyword evidence="4" id="KW-0646">Protease inhibitor</keyword>
<dbReference type="SMART" id="SM00609">
    <property type="entry name" value="VIT"/>
    <property type="match status" value="1"/>
</dbReference>
<feature type="domain" description="VIT" evidence="10">
    <location>
        <begin position="1"/>
        <end position="130"/>
    </location>
</feature>
<reference evidence="11 12" key="1">
    <citation type="journal article" date="2019" name="Mol. Ecol. Resour.">
        <title>Chromosome-level genome assembly of Triplophysa tibetana, a fish adapted to the harsh high-altitude environment of the Tibetan Plateau.</title>
        <authorList>
            <person name="Yang X."/>
            <person name="Liu H."/>
            <person name="Ma Z."/>
            <person name="Zou Y."/>
            <person name="Zou M."/>
            <person name="Mao Y."/>
            <person name="Li X."/>
            <person name="Wang H."/>
            <person name="Chen T."/>
            <person name="Wang W."/>
            <person name="Yang R."/>
        </authorList>
    </citation>
    <scope>NUCLEOTIDE SEQUENCE [LARGE SCALE GENOMIC DNA]</scope>
    <source>
        <strain evidence="11">TTIB1903HZAU</strain>
        <tissue evidence="11">Muscle</tissue>
    </source>
</reference>
<feature type="region of interest" description="Disordered" evidence="8">
    <location>
        <begin position="602"/>
        <end position="664"/>
    </location>
</feature>
<keyword evidence="7" id="KW-0325">Glycoprotein</keyword>
<evidence type="ECO:0000256" key="2">
    <source>
        <dbReference type="ARBA" id="ARBA00010158"/>
    </source>
</evidence>
<dbReference type="Pfam" id="PF06668">
    <property type="entry name" value="ITI_HC_C"/>
    <property type="match status" value="1"/>
</dbReference>
<dbReference type="AlphaFoldDB" id="A0A5A9PJI9"/>
<evidence type="ECO:0000256" key="7">
    <source>
        <dbReference type="ARBA" id="ARBA00023180"/>
    </source>
</evidence>
<dbReference type="InterPro" id="IPR050934">
    <property type="entry name" value="ITIH"/>
</dbReference>
<dbReference type="GO" id="GO:0005576">
    <property type="term" value="C:extracellular region"/>
    <property type="evidence" value="ECO:0007669"/>
    <property type="project" value="UniProtKB-SubCell"/>
</dbReference>
<keyword evidence="3" id="KW-0964">Secreted</keyword>
<dbReference type="GO" id="GO:0030212">
    <property type="term" value="P:hyaluronan metabolic process"/>
    <property type="evidence" value="ECO:0007669"/>
    <property type="project" value="InterPro"/>
</dbReference>
<feature type="domain" description="VWFA" evidence="9">
    <location>
        <begin position="263"/>
        <end position="448"/>
    </location>
</feature>
<evidence type="ECO:0000313" key="11">
    <source>
        <dbReference type="EMBL" id="KAA0721136.1"/>
    </source>
</evidence>
<dbReference type="FunFam" id="3.40.50.410:FF:000013">
    <property type="entry name" value="inter-alpha-trypsin inhibitor heavy chain H2"/>
    <property type="match status" value="1"/>
</dbReference>
<dbReference type="InterPro" id="IPR002035">
    <property type="entry name" value="VWF_A"/>
</dbReference>
<dbReference type="Pfam" id="PF00092">
    <property type="entry name" value="VWA"/>
    <property type="match status" value="1"/>
</dbReference>
<feature type="region of interest" description="Disordered" evidence="8">
    <location>
        <begin position="79"/>
        <end position="106"/>
    </location>
</feature>
<name>A0A5A9PJI9_9TELE</name>
<dbReference type="SUPFAM" id="SSF53300">
    <property type="entry name" value="vWA-like"/>
    <property type="match status" value="1"/>
</dbReference>
<keyword evidence="6" id="KW-0722">Serine protease inhibitor</keyword>
<keyword evidence="5" id="KW-0732">Signal</keyword>
<dbReference type="PANTHER" id="PTHR10338">
    <property type="entry name" value="INTER-ALPHA-TRYPSIN INHIBITOR HEAVY CHAIN FAMILY MEMBER"/>
    <property type="match status" value="1"/>
</dbReference>
<dbReference type="SMART" id="SM00327">
    <property type="entry name" value="VWA"/>
    <property type="match status" value="1"/>
</dbReference>
<comment type="subcellular location">
    <subcellularLocation>
        <location evidence="1">Secreted</location>
    </subcellularLocation>
</comment>
<feature type="compositionally biased region" description="Basic and acidic residues" evidence="8">
    <location>
        <begin position="84"/>
        <end position="106"/>
    </location>
</feature>
<evidence type="ECO:0000259" key="9">
    <source>
        <dbReference type="PROSITE" id="PS50234"/>
    </source>
</evidence>
<accession>A0A5A9PJI9</accession>
<dbReference type="Gene3D" id="3.40.50.410">
    <property type="entry name" value="von Willebrand factor, type A domain"/>
    <property type="match status" value="1"/>
</dbReference>
<dbReference type="PANTHER" id="PTHR10338:SF62">
    <property type="entry name" value="INTER-ALPHA-TRYPSIN INHIBITOR HEAVY CHAIN H5"/>
    <property type="match status" value="1"/>
</dbReference>
<keyword evidence="12" id="KW-1185">Reference proteome</keyword>
<dbReference type="EMBL" id="SOYY01000005">
    <property type="protein sequence ID" value="KAA0721136.1"/>
    <property type="molecule type" value="Genomic_DNA"/>
</dbReference>
<dbReference type="InterPro" id="IPR010600">
    <property type="entry name" value="ITI_HC_C"/>
</dbReference>
<dbReference type="InterPro" id="IPR013694">
    <property type="entry name" value="VIT"/>
</dbReference>
<sequence>MVFITFASMCQETKAHIQELSVQTTIISRYAFTAVSCSMFNRHSAAAQAVFQFYIPTAAYISNFTMIVAGRVFPSQVKPKEKKIKKEGEENNGKPKKDSPEKSEGDMELFRMEVTIPGRNQAMFLLTYEELLQRRLGRYEHVTSIRPMQLVGKLSVGVTIVGHSRITYLEVLPLRNTKTAASNGNGKNGPPVSTVVKQNETFCKIRFTPNMVQQAKIATNGMLGDFVVQYDVEREMGIGDIQVLDGHFVHYFAPKDLPVVPKNVVFVIDTSASMVGTKMRQTKEALFTILRELRPNDHFNFVTFSNRIRVWQPSKLVPVTPNNVRDAKKFIYMISPTGGTDINNAIQTGSTLLRDYLSSKDETHHNSVSLIIFLTDGRPTVGVVQSPIIIGNTKAAVQEKFCIFTIGMGDDVDYRLLDRMSLENCGTMRRIPEDADAKAMLKGFYDEIGTPLLSDIRVDYSEDAVEYITQHHFTNYFNGSELVVAGKLSNRSSDSLHIQVTASNSERSIVLEKDVSLREQEQETERQLVEAEAGPNADGYVERLWGYLSVKDGLKDRLRSQTSSERDNYTQHVTNLSLTYNFFTPLTQIIVEKPEVLPDGTLAKAEPTEAPPPPESSNQLSDDDNSLTPQSLYRNAPPKQSSEVVQASSGAHKPNKKSVTLSKTSADGDPHFVVEFPRSKLTVCFNINGEPGHILRLVSDHKDSGVTVNGALIGAPAPVGSRKEQRTYFSTITILANKPSRSYIEVTPQKVILDGRDRMILLPGTSISVETPHLGLLLNANANLTVTIQGTIQFVILFHHYKNPAPYQRDHLGFYIANSKGLSKDTHGLLGQFLYEDITLTHIPGNFSTTGKNGTVEPLEKNITVSSFPALKLKDRTVTVLKKSRRIYSGKQTVDCWFAKNNAAKLIDGQYSDYVVSHLFDTGDRANETNTN</sequence>
<feature type="compositionally biased region" description="Polar residues" evidence="8">
    <location>
        <begin position="628"/>
        <end position="649"/>
    </location>
</feature>
<gene>
    <name evidence="11" type="ORF">E1301_Tti001854</name>
</gene>
<evidence type="ECO:0000256" key="4">
    <source>
        <dbReference type="ARBA" id="ARBA00022690"/>
    </source>
</evidence>
<organism evidence="11 12">
    <name type="scientific">Triplophysa tibetana</name>
    <dbReference type="NCBI Taxonomy" id="1572043"/>
    <lineage>
        <taxon>Eukaryota</taxon>
        <taxon>Metazoa</taxon>
        <taxon>Chordata</taxon>
        <taxon>Craniata</taxon>
        <taxon>Vertebrata</taxon>
        <taxon>Euteleostomi</taxon>
        <taxon>Actinopterygii</taxon>
        <taxon>Neopterygii</taxon>
        <taxon>Teleostei</taxon>
        <taxon>Ostariophysi</taxon>
        <taxon>Cypriniformes</taxon>
        <taxon>Nemacheilidae</taxon>
        <taxon>Triplophysa</taxon>
    </lineage>
</organism>